<dbReference type="OrthoDB" id="10498at10239"/>
<sequence length="160" mass="17899">MGDKTVVYRVECRNGEGPYVNYGMEIDTSSTPERPVPEHDGIPDVRHFEYFAFTSPKQLDDWFGDYYSNLTEHSSASIKMYEVDRQHVRTGIRQCVFRKDAAVCVKEVTIAQWVGLLKAGMIAAVVTQALAPIPSEQLPLDLGDDPACEASKEILKIFGL</sequence>
<dbReference type="KEGG" id="vg:29057853"/>
<proteinExistence type="predicted"/>
<dbReference type="Proteomes" id="UP000202445">
    <property type="component" value="Segment"/>
</dbReference>
<gene>
    <name evidence="1" type="ORF">vB_PaeM_MAG1_012</name>
</gene>
<organism evidence="1 2">
    <name type="scientific">Pseudomonas phage vB_PaeM_MAG1</name>
    <dbReference type="NCBI Taxonomy" id="1639815"/>
    <lineage>
        <taxon>Viruses</taxon>
        <taxon>Duplodnaviria</taxon>
        <taxon>Heunggongvirae</taxon>
        <taxon>Uroviricota</taxon>
        <taxon>Caudoviricetes</taxon>
        <taxon>Vandenendeviridae</taxon>
        <taxon>Skurskavirinae</taxon>
        <taxon>Pakpunavirus</taxon>
        <taxon>Pakpunavirus MAG1</taxon>
    </lineage>
</organism>
<dbReference type="RefSeq" id="YP_009287308.1">
    <property type="nucleotide sequence ID" value="NC_031073.1"/>
</dbReference>
<dbReference type="EMBL" id="KR052143">
    <property type="protein sequence ID" value="ALA11992.1"/>
    <property type="molecule type" value="Genomic_DNA"/>
</dbReference>
<evidence type="ECO:0000313" key="2">
    <source>
        <dbReference type="Proteomes" id="UP000202445"/>
    </source>
</evidence>
<protein>
    <submittedName>
        <fullName evidence="1">Uncharacterized protein</fullName>
    </submittedName>
</protein>
<dbReference type="GeneID" id="29057853"/>
<name>A0A172CKQ7_9CAUD</name>
<reference evidence="1 2" key="1">
    <citation type="submission" date="2015-04" db="EMBL/GenBank/DDBJ databases">
        <title>Analysis of the newly isolated bacteriophage vB-PaeM_MAG1 which is able to infect clinical Pseudomonas aeruginosa isolates.</title>
        <authorList>
            <person name="Kwiatek M."/>
            <person name="Parasion S."/>
            <person name="Miziak L."/>
            <person name="Gryko R."/>
            <person name="Lobocka M.B."/>
        </authorList>
    </citation>
    <scope>NUCLEOTIDE SEQUENCE [LARGE SCALE GENOMIC DNA]</scope>
</reference>
<evidence type="ECO:0000313" key="1">
    <source>
        <dbReference type="EMBL" id="ALA11992.1"/>
    </source>
</evidence>
<keyword evidence="2" id="KW-1185">Reference proteome</keyword>
<accession>A0A172CKQ7</accession>